<dbReference type="EMBL" id="KN825781">
    <property type="protein sequence ID" value="KIK81532.1"/>
    <property type="molecule type" value="Genomic_DNA"/>
</dbReference>
<dbReference type="HOGENOM" id="CLU_2073931_0_0_1"/>
<organism evidence="1 2">
    <name type="scientific">Paxillus rubicundulus Ve08.2h10</name>
    <dbReference type="NCBI Taxonomy" id="930991"/>
    <lineage>
        <taxon>Eukaryota</taxon>
        <taxon>Fungi</taxon>
        <taxon>Dikarya</taxon>
        <taxon>Basidiomycota</taxon>
        <taxon>Agaricomycotina</taxon>
        <taxon>Agaricomycetes</taxon>
        <taxon>Agaricomycetidae</taxon>
        <taxon>Boletales</taxon>
        <taxon>Paxilineae</taxon>
        <taxon>Paxillaceae</taxon>
        <taxon>Paxillus</taxon>
    </lineage>
</organism>
<accession>A0A0D0CFP7</accession>
<keyword evidence="2" id="KW-1185">Reference proteome</keyword>
<dbReference type="AlphaFoldDB" id="A0A0D0CFP7"/>
<reference evidence="2" key="2">
    <citation type="submission" date="2015-01" db="EMBL/GenBank/DDBJ databases">
        <title>Evolutionary Origins and Diversification of the Mycorrhizal Mutualists.</title>
        <authorList>
            <consortium name="DOE Joint Genome Institute"/>
            <consortium name="Mycorrhizal Genomics Consortium"/>
            <person name="Kohler A."/>
            <person name="Kuo A."/>
            <person name="Nagy L.G."/>
            <person name="Floudas D."/>
            <person name="Copeland A."/>
            <person name="Barry K.W."/>
            <person name="Cichocki N."/>
            <person name="Veneault-Fourrey C."/>
            <person name="LaButti K."/>
            <person name="Lindquist E.A."/>
            <person name="Lipzen A."/>
            <person name="Lundell T."/>
            <person name="Morin E."/>
            <person name="Murat C."/>
            <person name="Riley R."/>
            <person name="Ohm R."/>
            <person name="Sun H."/>
            <person name="Tunlid A."/>
            <person name="Henrissat B."/>
            <person name="Grigoriev I.V."/>
            <person name="Hibbett D.S."/>
            <person name="Martin F."/>
        </authorList>
    </citation>
    <scope>NUCLEOTIDE SEQUENCE [LARGE SCALE GENOMIC DNA]</scope>
    <source>
        <strain evidence="2">Ve08.2h10</strain>
    </source>
</reference>
<name>A0A0D0CFP7_9AGAM</name>
<dbReference type="OrthoDB" id="3341102at2759"/>
<sequence length="118" mass="12859">MFHDLPQAHPHVWSCIHPGGDNFDGDNQAEDLEPILELKDSNEEASNGAPLSVVLQHLVIGQTQAPDGYAVNANGCLIVNTAVDQHTEVVTINEEGGNQGKGKQRWVANRQFSEYEAN</sequence>
<proteinExistence type="predicted"/>
<evidence type="ECO:0000313" key="2">
    <source>
        <dbReference type="Proteomes" id="UP000054538"/>
    </source>
</evidence>
<evidence type="ECO:0000313" key="1">
    <source>
        <dbReference type="EMBL" id="KIK81532.1"/>
    </source>
</evidence>
<protein>
    <submittedName>
        <fullName evidence="1">Uncharacterized protein</fullName>
    </submittedName>
</protein>
<gene>
    <name evidence="1" type="ORF">PAXRUDRAFT_27849</name>
</gene>
<dbReference type="Proteomes" id="UP000054538">
    <property type="component" value="Unassembled WGS sequence"/>
</dbReference>
<dbReference type="InParanoid" id="A0A0D0CFP7"/>
<reference evidence="1 2" key="1">
    <citation type="submission" date="2014-04" db="EMBL/GenBank/DDBJ databases">
        <authorList>
            <consortium name="DOE Joint Genome Institute"/>
            <person name="Kuo A."/>
            <person name="Kohler A."/>
            <person name="Jargeat P."/>
            <person name="Nagy L.G."/>
            <person name="Floudas D."/>
            <person name="Copeland A."/>
            <person name="Barry K.W."/>
            <person name="Cichocki N."/>
            <person name="Veneault-Fourrey C."/>
            <person name="LaButti K."/>
            <person name="Lindquist E.A."/>
            <person name="Lipzen A."/>
            <person name="Lundell T."/>
            <person name="Morin E."/>
            <person name="Murat C."/>
            <person name="Sun H."/>
            <person name="Tunlid A."/>
            <person name="Henrissat B."/>
            <person name="Grigoriev I.V."/>
            <person name="Hibbett D.S."/>
            <person name="Martin F."/>
            <person name="Nordberg H.P."/>
            <person name="Cantor M.N."/>
            <person name="Hua S.X."/>
        </authorList>
    </citation>
    <scope>NUCLEOTIDE SEQUENCE [LARGE SCALE GENOMIC DNA]</scope>
    <source>
        <strain evidence="1 2">Ve08.2h10</strain>
    </source>
</reference>